<comment type="function">
    <text evidence="12">Involved in coproporphyrin-dependent heme b biosynthesis. Catalyzes the decarboxylation of Fe-coproporphyrin III (coproheme) to heme b (protoheme IX), the last step of the pathway. The reaction occurs in a stepwise manner with a three-propionate intermediate.</text>
</comment>
<dbReference type="Gene3D" id="3.30.70.1030">
    <property type="entry name" value="Apc35880, domain 1"/>
    <property type="match status" value="2"/>
</dbReference>
<evidence type="ECO:0000256" key="11">
    <source>
        <dbReference type="ARBA" id="ARBA00050019"/>
    </source>
</evidence>
<protein>
    <recommendedName>
        <fullName evidence="2 12">Coproheme decarboxylase</fullName>
        <ecNumber evidence="11 12">1.3.98.5</ecNumber>
    </recommendedName>
    <alternativeName>
        <fullName evidence="8 12">Coproheme III oxidative decarboxylase</fullName>
    </alternativeName>
    <alternativeName>
        <fullName evidence="9 12">Hydrogen peroxide-dependent heme synthase</fullName>
    </alternativeName>
</protein>
<dbReference type="GO" id="GO:0020037">
    <property type="term" value="F:heme binding"/>
    <property type="evidence" value="ECO:0007669"/>
    <property type="project" value="InterPro"/>
</dbReference>
<keyword evidence="6 12" id="KW-0408">Iron</keyword>
<dbReference type="GO" id="GO:0046872">
    <property type="term" value="F:metal ion binding"/>
    <property type="evidence" value="ECO:0007669"/>
    <property type="project" value="UniProtKB-KW"/>
</dbReference>
<dbReference type="RefSeq" id="WP_115313923.1">
    <property type="nucleotide sequence ID" value="NZ_CP066042.1"/>
</dbReference>
<keyword evidence="13" id="KW-0575">Peroxidase</keyword>
<comment type="pathway">
    <text evidence="12">Porphyrin-containing compound metabolism; protoheme biosynthesis.</text>
</comment>
<evidence type="ECO:0000256" key="7">
    <source>
        <dbReference type="ARBA" id="ARBA00023133"/>
    </source>
</evidence>
<dbReference type="GO" id="GO:0006785">
    <property type="term" value="P:heme B biosynthetic process"/>
    <property type="evidence" value="ECO:0007669"/>
    <property type="project" value="UniProtKB-UniRule"/>
</dbReference>
<evidence type="ECO:0000256" key="6">
    <source>
        <dbReference type="ARBA" id="ARBA00023004"/>
    </source>
</evidence>
<dbReference type="InterPro" id="IPR010644">
    <property type="entry name" value="ChdC/CLD"/>
</dbReference>
<evidence type="ECO:0000256" key="12">
    <source>
        <dbReference type="HAMAP-Rule" id="MF_01442"/>
    </source>
</evidence>
<dbReference type="PANTHER" id="PTHR36843:SF1">
    <property type="entry name" value="COPROHEME DECARBOXYLASE"/>
    <property type="match status" value="1"/>
</dbReference>
<reference evidence="13 14" key="1">
    <citation type="submission" date="2018-06" db="EMBL/GenBank/DDBJ databases">
        <authorList>
            <consortium name="Pathogen Informatics"/>
            <person name="Doyle S."/>
        </authorList>
    </citation>
    <scope>NUCLEOTIDE SEQUENCE [LARGE SCALE GENOMIC DNA]</scope>
    <source>
        <strain evidence="13 14">NCTC11807</strain>
    </source>
</reference>
<dbReference type="GO" id="GO:0004601">
    <property type="term" value="F:peroxidase activity"/>
    <property type="evidence" value="ECO:0007669"/>
    <property type="project" value="UniProtKB-KW"/>
</dbReference>
<dbReference type="EC" id="1.3.98.5" evidence="11 12"/>
<evidence type="ECO:0000256" key="4">
    <source>
        <dbReference type="ARBA" id="ARBA00022723"/>
    </source>
</evidence>
<dbReference type="AlphaFoldDB" id="A0A380H9V5"/>
<proteinExistence type="inferred from homology"/>
<feature type="binding site" evidence="12">
    <location>
        <position position="131"/>
    </location>
    <ligand>
        <name>Fe-coproporphyrin III</name>
        <dbReference type="ChEBI" id="CHEBI:68438"/>
    </ligand>
</feature>
<evidence type="ECO:0000256" key="8">
    <source>
        <dbReference type="ARBA" id="ARBA00029882"/>
    </source>
</evidence>
<comment type="similarity">
    <text evidence="1 12">Belongs to the ChdC family. Type 1 subfamily.</text>
</comment>
<evidence type="ECO:0000256" key="3">
    <source>
        <dbReference type="ARBA" id="ARBA00022617"/>
    </source>
</evidence>
<keyword evidence="5 12" id="KW-0560">Oxidoreductase</keyword>
<name>A0A380H9V5_9STAP</name>
<dbReference type="HAMAP" id="MF_01442">
    <property type="entry name" value="Coproheme_decarbox_1"/>
    <property type="match status" value="1"/>
</dbReference>
<feature type="binding site" description="axial binding residue" evidence="12">
    <location>
        <position position="172"/>
    </location>
    <ligand>
        <name>Fe-coproporphyrin III</name>
        <dbReference type="ChEBI" id="CHEBI:68438"/>
    </ligand>
    <ligandPart>
        <name>Fe</name>
        <dbReference type="ChEBI" id="CHEBI:18248"/>
    </ligandPart>
</feature>
<keyword evidence="7 12" id="KW-0350">Heme biosynthesis</keyword>
<evidence type="ECO:0000256" key="1">
    <source>
        <dbReference type="ARBA" id="ARBA00009276"/>
    </source>
</evidence>
<feature type="binding site" evidence="12">
    <location>
        <begin position="145"/>
        <end position="149"/>
    </location>
    <ligand>
        <name>Fe-coproporphyrin III</name>
        <dbReference type="ChEBI" id="CHEBI:68438"/>
    </ligand>
</feature>
<sequence length="249" mass="29713">MSEVAETLDGWYSLHLFYAIDWTTFRLVSEDERESMISELESFINDRTHVRESHTGDHAIYNITGQKADLLLWFLRPEMKELNKIENDFNKLRIADYLIPTYSYVSVIELSNYLTGKSDENPYENPHIKARLYPELPHSEYICFYPMDKRRNETYNWYMLPIEDRKKLMYNHGMIGRKYAGKIKQFITGSIGFDDFEWGVTLFSDDVLQFKKIVYEMRFDETTARYGEFGSFYIGHILNVDDFKEFFSI</sequence>
<evidence type="ECO:0000256" key="10">
    <source>
        <dbReference type="ARBA" id="ARBA00049896"/>
    </source>
</evidence>
<keyword evidence="14" id="KW-1185">Reference proteome</keyword>
<dbReference type="InterPro" id="IPR011008">
    <property type="entry name" value="Dimeric_a/b-barrel"/>
</dbReference>
<comment type="caution">
    <text evidence="12">Lacks conserved residue(s) required for the propagation of feature annotation.</text>
</comment>
<comment type="catalytic activity">
    <reaction evidence="12">
        <text>harderoheme III + H2O2 + H(+) = heme b + CO2 + 2 H2O</text>
        <dbReference type="Rhea" id="RHEA:57944"/>
        <dbReference type="ChEBI" id="CHEBI:15377"/>
        <dbReference type="ChEBI" id="CHEBI:15378"/>
        <dbReference type="ChEBI" id="CHEBI:16240"/>
        <dbReference type="ChEBI" id="CHEBI:16526"/>
        <dbReference type="ChEBI" id="CHEBI:60344"/>
        <dbReference type="ChEBI" id="CHEBI:142463"/>
    </reaction>
</comment>
<organism evidence="13 14">
    <name type="scientific">Staphylococcus saccharolyticus</name>
    <dbReference type="NCBI Taxonomy" id="33028"/>
    <lineage>
        <taxon>Bacteria</taxon>
        <taxon>Bacillati</taxon>
        <taxon>Bacillota</taxon>
        <taxon>Bacilli</taxon>
        <taxon>Bacillales</taxon>
        <taxon>Staphylococcaceae</taxon>
        <taxon>Staphylococcus</taxon>
    </lineage>
</organism>
<dbReference type="InterPro" id="IPR031332">
    <property type="entry name" value="CHDC"/>
</dbReference>
<dbReference type="EMBL" id="UHDZ01000001">
    <property type="protein sequence ID" value="SUM74054.1"/>
    <property type="molecule type" value="Genomic_DNA"/>
</dbReference>
<comment type="catalytic activity">
    <reaction evidence="10">
        <text>Fe-coproporphyrin III + 2 H2O2 + 2 H(+) = heme b + 2 CO2 + 4 H2O</text>
        <dbReference type="Rhea" id="RHEA:56516"/>
        <dbReference type="ChEBI" id="CHEBI:15377"/>
        <dbReference type="ChEBI" id="CHEBI:15378"/>
        <dbReference type="ChEBI" id="CHEBI:16240"/>
        <dbReference type="ChEBI" id="CHEBI:16526"/>
        <dbReference type="ChEBI" id="CHEBI:60344"/>
        <dbReference type="ChEBI" id="CHEBI:68438"/>
        <dbReference type="EC" id="1.3.98.5"/>
    </reaction>
    <physiologicalReaction direction="left-to-right" evidence="10">
        <dbReference type="Rhea" id="RHEA:56517"/>
    </physiologicalReaction>
</comment>
<evidence type="ECO:0000313" key="13">
    <source>
        <dbReference type="EMBL" id="SUM74054.1"/>
    </source>
</evidence>
<evidence type="ECO:0000256" key="9">
    <source>
        <dbReference type="ARBA" id="ARBA00030236"/>
    </source>
</evidence>
<accession>A0A380H9V5</accession>
<dbReference type="GeneID" id="63935677"/>
<keyword evidence="4 12" id="KW-0479">Metal-binding</keyword>
<feature type="active site" evidence="12">
    <location>
        <position position="145"/>
    </location>
</feature>
<gene>
    <name evidence="12" type="primary">chdC</name>
    <name evidence="13" type="ORF">NCTC11807_02410</name>
</gene>
<dbReference type="GO" id="GO:0016634">
    <property type="term" value="F:oxidoreductase activity, acting on the CH-CH group of donors, oxygen as acceptor"/>
    <property type="evidence" value="ECO:0007669"/>
    <property type="project" value="UniProtKB-UniRule"/>
</dbReference>
<evidence type="ECO:0000313" key="14">
    <source>
        <dbReference type="Proteomes" id="UP000255425"/>
    </source>
</evidence>
<dbReference type="NCBIfam" id="NF008913">
    <property type="entry name" value="PRK12276.1"/>
    <property type="match status" value="1"/>
</dbReference>
<comment type="cofactor">
    <cofactor evidence="12">
        <name>Fe-coproporphyrin III</name>
        <dbReference type="ChEBI" id="CHEBI:68438"/>
    </cofactor>
    <text evidence="12">Fe-coproporphyrin III acts as both substrate and redox cofactor.</text>
</comment>
<comment type="catalytic activity">
    <reaction evidence="12">
        <text>Fe-coproporphyrin III + H2O2 + H(+) = harderoheme III + CO2 + 2 H2O</text>
        <dbReference type="Rhea" id="RHEA:57940"/>
        <dbReference type="ChEBI" id="CHEBI:15377"/>
        <dbReference type="ChEBI" id="CHEBI:15378"/>
        <dbReference type="ChEBI" id="CHEBI:16240"/>
        <dbReference type="ChEBI" id="CHEBI:16526"/>
        <dbReference type="ChEBI" id="CHEBI:68438"/>
        <dbReference type="ChEBI" id="CHEBI:142463"/>
    </reaction>
</comment>
<dbReference type="Pfam" id="PF06778">
    <property type="entry name" value="Chlor_dismutase"/>
    <property type="match status" value="1"/>
</dbReference>
<feature type="binding site" evidence="12">
    <location>
        <position position="185"/>
    </location>
    <ligand>
        <name>Fe-coproporphyrin III</name>
        <dbReference type="ChEBI" id="CHEBI:68438"/>
    </ligand>
</feature>
<evidence type="ECO:0000256" key="2">
    <source>
        <dbReference type="ARBA" id="ARBA00014413"/>
    </source>
</evidence>
<evidence type="ECO:0000256" key="5">
    <source>
        <dbReference type="ARBA" id="ARBA00023002"/>
    </source>
</evidence>
<keyword evidence="3 12" id="KW-0349">Heme</keyword>
<dbReference type="PANTHER" id="PTHR36843">
    <property type="entry name" value="HEME-DEPENDENT PEROXIDASE YWFI-RELATED"/>
    <property type="match status" value="1"/>
</dbReference>
<dbReference type="Proteomes" id="UP000255425">
    <property type="component" value="Unassembled WGS sequence"/>
</dbReference>
<dbReference type="SUPFAM" id="SSF54909">
    <property type="entry name" value="Dimeric alpha+beta barrel"/>
    <property type="match status" value="1"/>
</dbReference>